<evidence type="ECO:0000313" key="1">
    <source>
        <dbReference type="EMBL" id="GFH07676.1"/>
    </source>
</evidence>
<reference evidence="1 2" key="1">
    <citation type="submission" date="2020-02" db="EMBL/GenBank/DDBJ databases">
        <title>Draft genome sequence of Haematococcus lacustris strain NIES-144.</title>
        <authorList>
            <person name="Morimoto D."/>
            <person name="Nakagawa S."/>
            <person name="Yoshida T."/>
            <person name="Sawayama S."/>
        </authorList>
    </citation>
    <scope>NUCLEOTIDE SEQUENCE [LARGE SCALE GENOMIC DNA]</scope>
    <source>
        <strain evidence="1 2">NIES-144</strain>
    </source>
</reference>
<accession>A0A699YL82</accession>
<keyword evidence="2" id="KW-1185">Reference proteome</keyword>
<dbReference type="EMBL" id="BLLF01000109">
    <property type="protein sequence ID" value="GFH07676.1"/>
    <property type="molecule type" value="Genomic_DNA"/>
</dbReference>
<protein>
    <submittedName>
        <fullName evidence="1">Uncharacterized protein</fullName>
    </submittedName>
</protein>
<gene>
    <name evidence="1" type="ORF">HaLaN_02509</name>
</gene>
<dbReference type="Proteomes" id="UP000485058">
    <property type="component" value="Unassembled WGS sequence"/>
</dbReference>
<comment type="caution">
    <text evidence="1">The sequence shown here is derived from an EMBL/GenBank/DDBJ whole genome shotgun (WGS) entry which is preliminary data.</text>
</comment>
<name>A0A699YL82_HAELA</name>
<feature type="non-terminal residue" evidence="1">
    <location>
        <position position="1"/>
    </location>
</feature>
<proteinExistence type="predicted"/>
<sequence length="79" mass="8236">MALAASLAAVQYRSTLSAPLLEAVISSLTAAKRSAASVSGSQVDSLVDYVVAKTFSMEVMRDLTDYNDLDVGSDASMSD</sequence>
<dbReference type="AlphaFoldDB" id="A0A699YL82"/>
<evidence type="ECO:0000313" key="2">
    <source>
        <dbReference type="Proteomes" id="UP000485058"/>
    </source>
</evidence>
<organism evidence="1 2">
    <name type="scientific">Haematococcus lacustris</name>
    <name type="common">Green alga</name>
    <name type="synonym">Haematococcus pluvialis</name>
    <dbReference type="NCBI Taxonomy" id="44745"/>
    <lineage>
        <taxon>Eukaryota</taxon>
        <taxon>Viridiplantae</taxon>
        <taxon>Chlorophyta</taxon>
        <taxon>core chlorophytes</taxon>
        <taxon>Chlorophyceae</taxon>
        <taxon>CS clade</taxon>
        <taxon>Chlamydomonadales</taxon>
        <taxon>Haematococcaceae</taxon>
        <taxon>Haematococcus</taxon>
    </lineage>
</organism>